<keyword evidence="10" id="KW-0496">Mitochondrion</keyword>
<evidence type="ECO:0000313" key="14">
    <source>
        <dbReference type="Proteomes" id="UP000279833"/>
    </source>
</evidence>
<keyword evidence="8" id="KW-0249">Electron transport</keyword>
<reference evidence="13 14" key="2">
    <citation type="submission" date="2018-11" db="EMBL/GenBank/DDBJ databases">
        <authorList>
            <consortium name="Pathogen Informatics"/>
        </authorList>
    </citation>
    <scope>NUCLEOTIDE SEQUENCE [LARGE SCALE GENOMIC DNA]</scope>
    <source>
        <strain evidence="13">Dakar</strain>
        <strain evidence="14">Dakar, Senegal</strain>
    </source>
</reference>
<dbReference type="WBParaSite" id="SCUD_0001379801-mRNA-1">
    <property type="protein sequence ID" value="SCUD_0001379801-mRNA-1"/>
    <property type="gene ID" value="SCUD_0001379801"/>
</dbReference>
<sequence>MKINWKCPDWKTYTLDPPPLKEHVEKLAKLGLKDPWARNYAWQYLPKIYKPRSQRFREILLARLPHGVALGIVASILINQFDRWRKGEFSAAKH</sequence>
<evidence type="ECO:0000256" key="4">
    <source>
        <dbReference type="ARBA" id="ARBA00022448"/>
    </source>
</evidence>
<dbReference type="Proteomes" id="UP000279833">
    <property type="component" value="Unassembled WGS sequence"/>
</dbReference>
<proteinExistence type="inferred from homology"/>
<evidence type="ECO:0000313" key="15">
    <source>
        <dbReference type="WBParaSite" id="SCUD_0001379801-mRNA-1"/>
    </source>
</evidence>
<comment type="function">
    <text evidence="1">Accessory subunit of the mitochondrial membrane respiratory chain NADH dehydrogenase (Complex I), that is believed not to be involved in catalysis. Complex I functions in the transfer of electrons from NADH to the respiratory chain. The immediate electron acceptor for the enzyme is believed to be ubiquinone.</text>
</comment>
<evidence type="ECO:0000256" key="5">
    <source>
        <dbReference type="ARBA" id="ARBA00022660"/>
    </source>
</evidence>
<dbReference type="EMBL" id="UZAK01036156">
    <property type="protein sequence ID" value="VDP54098.1"/>
    <property type="molecule type" value="Genomic_DNA"/>
</dbReference>
<dbReference type="GO" id="GO:0005743">
    <property type="term" value="C:mitochondrial inner membrane"/>
    <property type="evidence" value="ECO:0007669"/>
    <property type="project" value="UniProtKB-SubCell"/>
</dbReference>
<evidence type="ECO:0000256" key="9">
    <source>
        <dbReference type="ARBA" id="ARBA00022989"/>
    </source>
</evidence>
<keyword evidence="6 12" id="KW-0812">Transmembrane</keyword>
<evidence type="ECO:0000256" key="10">
    <source>
        <dbReference type="ARBA" id="ARBA00023128"/>
    </source>
</evidence>
<accession>A0A183KFK0</accession>
<organism evidence="15">
    <name type="scientific">Schistosoma curassoni</name>
    <dbReference type="NCBI Taxonomy" id="6186"/>
    <lineage>
        <taxon>Eukaryota</taxon>
        <taxon>Metazoa</taxon>
        <taxon>Spiralia</taxon>
        <taxon>Lophotrochozoa</taxon>
        <taxon>Platyhelminthes</taxon>
        <taxon>Trematoda</taxon>
        <taxon>Digenea</taxon>
        <taxon>Strigeidida</taxon>
        <taxon>Schistosomatoidea</taxon>
        <taxon>Schistosomatidae</taxon>
        <taxon>Schistosoma</taxon>
    </lineage>
</organism>
<protein>
    <submittedName>
        <fullName evidence="15">NADH dehydrogenase [ubiquinone] 1 beta subcomplex subunit 3</fullName>
    </submittedName>
</protein>
<reference evidence="15" key="1">
    <citation type="submission" date="2016-06" db="UniProtKB">
        <authorList>
            <consortium name="WormBaseParasite"/>
        </authorList>
    </citation>
    <scope>IDENTIFICATION</scope>
</reference>
<keyword evidence="14" id="KW-1185">Reference proteome</keyword>
<evidence type="ECO:0000256" key="1">
    <source>
        <dbReference type="ARBA" id="ARBA00003195"/>
    </source>
</evidence>
<evidence type="ECO:0000256" key="2">
    <source>
        <dbReference type="ARBA" id="ARBA00004298"/>
    </source>
</evidence>
<evidence type="ECO:0000256" key="7">
    <source>
        <dbReference type="ARBA" id="ARBA00022792"/>
    </source>
</evidence>
<dbReference type="GO" id="GO:0022900">
    <property type="term" value="P:electron transport chain"/>
    <property type="evidence" value="ECO:0007669"/>
    <property type="project" value="InterPro"/>
</dbReference>
<comment type="similarity">
    <text evidence="3">Belongs to the complex I NDUFB3 subunit family.</text>
</comment>
<dbReference type="Pfam" id="PF08122">
    <property type="entry name" value="NDUF_B12"/>
    <property type="match status" value="1"/>
</dbReference>
<evidence type="ECO:0000256" key="6">
    <source>
        <dbReference type="ARBA" id="ARBA00022692"/>
    </source>
</evidence>
<evidence type="ECO:0000256" key="11">
    <source>
        <dbReference type="ARBA" id="ARBA00023136"/>
    </source>
</evidence>
<keyword evidence="7" id="KW-0999">Mitochondrion inner membrane</keyword>
<dbReference type="InterPro" id="IPR012576">
    <property type="entry name" value="NDUFB3"/>
</dbReference>
<keyword evidence="5" id="KW-0679">Respiratory chain</keyword>
<evidence type="ECO:0000256" key="12">
    <source>
        <dbReference type="SAM" id="Phobius"/>
    </source>
</evidence>
<dbReference type="AlphaFoldDB" id="A0A183KFK0"/>
<evidence type="ECO:0000313" key="13">
    <source>
        <dbReference type="EMBL" id="VDP54098.1"/>
    </source>
</evidence>
<keyword evidence="11 12" id="KW-0472">Membrane</keyword>
<gene>
    <name evidence="13" type="ORF">SCUD_LOCUS13795</name>
</gene>
<keyword evidence="4" id="KW-0813">Transport</keyword>
<feature type="transmembrane region" description="Helical" evidence="12">
    <location>
        <begin position="60"/>
        <end position="78"/>
    </location>
</feature>
<comment type="subcellular location">
    <subcellularLocation>
        <location evidence="2">Mitochondrion inner membrane</location>
        <topology evidence="2">Single-pass membrane protein</topology>
        <orientation evidence="2">Matrix side</orientation>
    </subcellularLocation>
</comment>
<evidence type="ECO:0000256" key="8">
    <source>
        <dbReference type="ARBA" id="ARBA00022982"/>
    </source>
</evidence>
<keyword evidence="9 12" id="KW-1133">Transmembrane helix</keyword>
<dbReference type="STRING" id="6186.A0A183KFK0"/>
<evidence type="ECO:0000256" key="3">
    <source>
        <dbReference type="ARBA" id="ARBA00005667"/>
    </source>
</evidence>
<name>A0A183KFK0_9TREM</name>